<dbReference type="GO" id="GO:0016020">
    <property type="term" value="C:membrane"/>
    <property type="evidence" value="ECO:0007669"/>
    <property type="project" value="TreeGrafter"/>
</dbReference>
<dbReference type="Pfam" id="PF12697">
    <property type="entry name" value="Abhydrolase_6"/>
    <property type="match status" value="1"/>
</dbReference>
<gene>
    <name evidence="2" type="ORF">BN59_00326</name>
</gene>
<proteinExistence type="predicted"/>
<dbReference type="Gene3D" id="3.40.50.1820">
    <property type="entry name" value="alpha/beta hydrolase"/>
    <property type="match status" value="1"/>
</dbReference>
<evidence type="ECO:0000313" key="2">
    <source>
        <dbReference type="EMBL" id="CDZ76062.1"/>
    </source>
</evidence>
<dbReference type="InterPro" id="IPR029058">
    <property type="entry name" value="AB_hydrolase_fold"/>
</dbReference>
<dbReference type="PANTHER" id="PTHR43798">
    <property type="entry name" value="MONOACYLGLYCEROL LIPASE"/>
    <property type="match status" value="1"/>
</dbReference>
<keyword evidence="3" id="KW-1185">Reference proteome</keyword>
<dbReference type="EMBL" id="CCSB01000001">
    <property type="protein sequence ID" value="CDZ76062.1"/>
    <property type="molecule type" value="Genomic_DNA"/>
</dbReference>
<dbReference type="AlphaFoldDB" id="A0A078KSY2"/>
<dbReference type="GO" id="GO:0016740">
    <property type="term" value="F:transferase activity"/>
    <property type="evidence" value="ECO:0007669"/>
    <property type="project" value="UniProtKB-KW"/>
</dbReference>
<accession>A0A078KSY2</accession>
<dbReference type="RefSeq" id="WP_043872674.1">
    <property type="nucleotide sequence ID" value="NZ_CCVW01000001.1"/>
</dbReference>
<feature type="domain" description="AB hydrolase-1" evidence="1">
    <location>
        <begin position="30"/>
        <end position="247"/>
    </location>
</feature>
<dbReference type="STRING" id="1034943.BN59_00326"/>
<dbReference type="eggNOG" id="COG0596">
    <property type="taxonomic scope" value="Bacteria"/>
</dbReference>
<organism evidence="2 3">
    <name type="scientific">Legionella massiliensis</name>
    <dbReference type="NCBI Taxonomy" id="1034943"/>
    <lineage>
        <taxon>Bacteria</taxon>
        <taxon>Pseudomonadati</taxon>
        <taxon>Pseudomonadota</taxon>
        <taxon>Gammaproteobacteria</taxon>
        <taxon>Legionellales</taxon>
        <taxon>Legionellaceae</taxon>
        <taxon>Legionella</taxon>
    </lineage>
</organism>
<protein>
    <submittedName>
        <fullName evidence="2">Acetoin dehydrogenase E2 subunit dihydrolipoyllysine-residue acetyltransferase</fullName>
    </submittedName>
</protein>
<dbReference type="SUPFAM" id="SSF53474">
    <property type="entry name" value="alpha/beta-Hydrolases"/>
    <property type="match status" value="1"/>
</dbReference>
<dbReference type="Proteomes" id="UP000044071">
    <property type="component" value="Unassembled WGS sequence"/>
</dbReference>
<name>A0A078KSY2_9GAMM</name>
<keyword evidence="2" id="KW-0808">Transferase</keyword>
<sequence length="261" mass="29431">MRLISSNNEKKLNWLFLAGGPGLGSESLANLVELLTLPGNLWYLDLPGDGSNNSDQWDFSNWQQGLIEATQQVDNVILVAHSSGGMFALATAGLEANLTGLVLMDSAPHTGWQQYFIEYVEKHPLPGIAPLQQRYQESPSNDLLKELTIACLPYFSKAESREKMEAMLKTLSFNHKSHLWSESNFDQTYEAKWVPQAIPTLIFAGEQDNLTPLKLFSESVDFQRDNILIREIAAASHYPWFDNPEQIKQVFAEFCQTMAFE</sequence>
<dbReference type="InterPro" id="IPR000073">
    <property type="entry name" value="AB_hydrolase_1"/>
</dbReference>
<dbReference type="InterPro" id="IPR050266">
    <property type="entry name" value="AB_hydrolase_sf"/>
</dbReference>
<evidence type="ECO:0000259" key="1">
    <source>
        <dbReference type="Pfam" id="PF12697"/>
    </source>
</evidence>
<dbReference type="PANTHER" id="PTHR43798:SF33">
    <property type="entry name" value="HYDROLASE, PUTATIVE (AFU_ORTHOLOGUE AFUA_2G14860)-RELATED"/>
    <property type="match status" value="1"/>
</dbReference>
<evidence type="ECO:0000313" key="3">
    <source>
        <dbReference type="Proteomes" id="UP000044071"/>
    </source>
</evidence>
<reference evidence="2 3" key="1">
    <citation type="submission" date="2014-06" db="EMBL/GenBank/DDBJ databases">
        <authorList>
            <person name="Urmite Genomes Urmite Genomes"/>
        </authorList>
    </citation>
    <scope>NUCLEOTIDE SEQUENCE [LARGE SCALE GENOMIC DNA]</scope>
</reference>